<dbReference type="RefSeq" id="WP_036707602.1">
    <property type="nucleotide sequence ID" value="NZ_JRKQ01000011.1"/>
</dbReference>
<dbReference type="Pfam" id="PF09356">
    <property type="entry name" value="Phage_BR0599"/>
    <property type="match status" value="1"/>
</dbReference>
<dbReference type="Pfam" id="PF09931">
    <property type="entry name" value="Phage_phiJL001_Gp84_N"/>
    <property type="match status" value="1"/>
</dbReference>
<accession>A0A099GJW3</accession>
<name>A0A099GJW3_9RHOB</name>
<dbReference type="AlphaFoldDB" id="A0A099GJW3"/>
<feature type="domain" description="Bacteriophage phiJL001 Gp84 C-terminal" evidence="1">
    <location>
        <begin position="185"/>
        <end position="268"/>
    </location>
</feature>
<dbReference type="Proteomes" id="UP000029858">
    <property type="component" value="Unassembled WGS sequence"/>
</dbReference>
<reference evidence="2 3" key="2">
    <citation type="submission" date="2014-10" db="EMBL/GenBank/DDBJ databases">
        <title>Paracoccus sanguinis sp. nov., isolated from clinical specimens of New York State patients.</title>
        <authorList>
            <person name="Mingle L.A."/>
            <person name="Cole J.A."/>
            <person name="Lapierre P."/>
            <person name="Musser K.A."/>
        </authorList>
    </citation>
    <scope>NUCLEOTIDE SEQUENCE [LARGE SCALE GENOMIC DNA]</scope>
    <source>
        <strain evidence="2 3">5503</strain>
    </source>
</reference>
<evidence type="ECO:0000259" key="1">
    <source>
        <dbReference type="Pfam" id="PF09356"/>
    </source>
</evidence>
<reference evidence="2 3" key="1">
    <citation type="submission" date="2014-09" db="EMBL/GenBank/DDBJ databases">
        <authorList>
            <person name="McGinnis J.M."/>
            <person name="Wolfgang W.J."/>
        </authorList>
    </citation>
    <scope>NUCLEOTIDE SEQUENCE [LARGE SCALE GENOMIC DNA]</scope>
    <source>
        <strain evidence="2 3">5503</strain>
    </source>
</reference>
<organism evidence="2 3">
    <name type="scientific">Paracoccus sanguinis</name>
    <dbReference type="NCBI Taxonomy" id="1545044"/>
    <lineage>
        <taxon>Bacteria</taxon>
        <taxon>Pseudomonadati</taxon>
        <taxon>Pseudomonadota</taxon>
        <taxon>Alphaproteobacteria</taxon>
        <taxon>Rhodobacterales</taxon>
        <taxon>Paracoccaceae</taxon>
        <taxon>Paracoccus</taxon>
    </lineage>
</organism>
<dbReference type="InterPro" id="IPR018964">
    <property type="entry name" value="Phage_phiJL001_Gp84_C"/>
</dbReference>
<dbReference type="NCBIfam" id="TIGR02218">
    <property type="entry name" value="phg_TIGR02218"/>
    <property type="match status" value="1"/>
</dbReference>
<protein>
    <submittedName>
        <fullName evidence="2">Phage protein</fullName>
    </submittedName>
</protein>
<dbReference type="InterPro" id="IPR011928">
    <property type="entry name" value="Phage_phiJL001_Gp84"/>
</dbReference>
<sequence>MTEVVTTLARAWAVTRADGMVLGFTDHDAGLSFEGIAFRPDAGLTAQALVQGLGLAVDNTEAQGVLSDDAITAADLSAGRWDGAEVRLWEVDWTAPANRRLVFRGSLGEVTLAQGAYRAELRGLAEALNRPQGRVYHARCAARLGDGACRFDTTREGYRAEGRITSLAEGGARLALAEVPAHEAGWFEHGRVEFLDGPAQGLEGWVKIDAMPAAGVRAVELWTAPGAVPAVGDRVRLIAGCDKRAETCRMKFLNFLNFRGFPHLPPEDWLISPQAHGGGR</sequence>
<proteinExistence type="predicted"/>
<evidence type="ECO:0000313" key="2">
    <source>
        <dbReference type="EMBL" id="KGJ23135.1"/>
    </source>
</evidence>
<gene>
    <name evidence="2" type="ORF">IX56_04105</name>
</gene>
<evidence type="ECO:0000313" key="3">
    <source>
        <dbReference type="Proteomes" id="UP000029858"/>
    </source>
</evidence>
<dbReference type="EMBL" id="JRKQ01000011">
    <property type="protein sequence ID" value="KGJ23135.1"/>
    <property type="molecule type" value="Genomic_DNA"/>
</dbReference>
<comment type="caution">
    <text evidence="2">The sequence shown here is derived from an EMBL/GenBank/DDBJ whole genome shotgun (WGS) entry which is preliminary data.</text>
</comment>